<gene>
    <name evidence="3" type="ORF">F6X53_10365</name>
</gene>
<evidence type="ECO:0000256" key="1">
    <source>
        <dbReference type="SAM" id="MobiDB-lite"/>
    </source>
</evidence>
<name>A0A6L3T1K6_9HYPH</name>
<keyword evidence="4" id="KW-1185">Reference proteome</keyword>
<dbReference type="AlphaFoldDB" id="A0A6L3T1K6"/>
<dbReference type="OrthoDB" id="8253500at2"/>
<keyword evidence="2" id="KW-0732">Signal</keyword>
<reference evidence="3 4" key="1">
    <citation type="submission" date="2019-09" db="EMBL/GenBank/DDBJ databases">
        <title>YIM 48816 draft genome.</title>
        <authorList>
            <person name="Jiang L."/>
        </authorList>
    </citation>
    <scope>NUCLEOTIDE SEQUENCE [LARGE SCALE GENOMIC DNA]</scope>
    <source>
        <strain evidence="3 4">YIM 48816</strain>
    </source>
</reference>
<feature type="region of interest" description="Disordered" evidence="1">
    <location>
        <begin position="59"/>
        <end position="102"/>
    </location>
</feature>
<feature type="signal peptide" evidence="2">
    <location>
        <begin position="1"/>
        <end position="19"/>
    </location>
</feature>
<feature type="compositionally biased region" description="Pro residues" evidence="1">
    <location>
        <begin position="92"/>
        <end position="102"/>
    </location>
</feature>
<accession>A0A6L3T1K6</accession>
<dbReference type="EMBL" id="VZZK01000008">
    <property type="protein sequence ID" value="KAB1079674.1"/>
    <property type="molecule type" value="Genomic_DNA"/>
</dbReference>
<comment type="caution">
    <text evidence="3">The sequence shown here is derived from an EMBL/GenBank/DDBJ whole genome shotgun (WGS) entry which is preliminary data.</text>
</comment>
<dbReference type="RefSeq" id="WP_150999934.1">
    <property type="nucleotide sequence ID" value="NZ_BPQY01000213.1"/>
</dbReference>
<proteinExistence type="predicted"/>
<evidence type="ECO:0000313" key="3">
    <source>
        <dbReference type="EMBL" id="KAB1079674.1"/>
    </source>
</evidence>
<evidence type="ECO:0008006" key="5">
    <source>
        <dbReference type="Google" id="ProtNLM"/>
    </source>
</evidence>
<feature type="chain" id="PRO_5026648325" description="DUF3551 domain-containing protein" evidence="2">
    <location>
        <begin position="20"/>
        <end position="102"/>
    </location>
</feature>
<protein>
    <recommendedName>
        <fullName evidence="5">DUF3551 domain-containing protein</fullName>
    </recommendedName>
</protein>
<feature type="compositionally biased region" description="Gly residues" evidence="1">
    <location>
        <begin position="63"/>
        <end position="76"/>
    </location>
</feature>
<sequence>MRGFWLALGMLLLPGVASAECRCVCVRGEARSICSQQTDLPGLCQVICPAPLEQRLEPQSLGPYGGSQTGAGGGGIEFNAAPASSGRNMPAAPNPAGAPMPR</sequence>
<dbReference type="Proteomes" id="UP000474159">
    <property type="component" value="Unassembled WGS sequence"/>
</dbReference>
<evidence type="ECO:0000313" key="4">
    <source>
        <dbReference type="Proteomes" id="UP000474159"/>
    </source>
</evidence>
<organism evidence="3 4">
    <name type="scientific">Methylobacterium soli</name>
    <dbReference type="NCBI Taxonomy" id="553447"/>
    <lineage>
        <taxon>Bacteria</taxon>
        <taxon>Pseudomonadati</taxon>
        <taxon>Pseudomonadota</taxon>
        <taxon>Alphaproteobacteria</taxon>
        <taxon>Hyphomicrobiales</taxon>
        <taxon>Methylobacteriaceae</taxon>
        <taxon>Methylobacterium</taxon>
    </lineage>
</organism>
<evidence type="ECO:0000256" key="2">
    <source>
        <dbReference type="SAM" id="SignalP"/>
    </source>
</evidence>